<name>A0A8S5PM01_9CAUD</name>
<evidence type="ECO:0000313" key="1">
    <source>
        <dbReference type="EMBL" id="DAE07449.1"/>
    </source>
</evidence>
<proteinExistence type="predicted"/>
<accession>A0A8S5PM01</accession>
<organism evidence="1">
    <name type="scientific">Siphoviridae sp. ctRcp9</name>
    <dbReference type="NCBI Taxonomy" id="2825504"/>
    <lineage>
        <taxon>Viruses</taxon>
        <taxon>Duplodnaviria</taxon>
        <taxon>Heunggongvirae</taxon>
        <taxon>Uroviricota</taxon>
        <taxon>Caudoviricetes</taxon>
    </lineage>
</organism>
<protein>
    <submittedName>
        <fullName evidence="1">Uncharacterized protein</fullName>
    </submittedName>
</protein>
<sequence>MSKKKKKNKVKLVPRNINTTTSGLFDWSDLFKRKKK</sequence>
<reference evidence="1" key="1">
    <citation type="journal article" date="2021" name="Proc. Natl. Acad. Sci. U.S.A.">
        <title>A Catalog of Tens of Thousands of Viruses from Human Metagenomes Reveals Hidden Associations with Chronic Diseases.</title>
        <authorList>
            <person name="Tisza M.J."/>
            <person name="Buck C.B."/>
        </authorList>
    </citation>
    <scope>NUCLEOTIDE SEQUENCE</scope>
    <source>
        <strain evidence="1">CtRcp9</strain>
    </source>
</reference>
<dbReference type="EMBL" id="BK015450">
    <property type="protein sequence ID" value="DAE07449.1"/>
    <property type="molecule type" value="Genomic_DNA"/>
</dbReference>